<keyword evidence="4 8" id="KW-0566">Pantothenate biosynthesis</keyword>
<dbReference type="NCBIfam" id="TIGR00125">
    <property type="entry name" value="cyt_tran_rel"/>
    <property type="match status" value="1"/>
</dbReference>
<evidence type="ECO:0000256" key="8">
    <source>
        <dbReference type="HAMAP-Rule" id="MF_00158"/>
    </source>
</evidence>
<dbReference type="InterPro" id="IPR042176">
    <property type="entry name" value="Pantoate_ligase_C"/>
</dbReference>
<comment type="subcellular location">
    <subcellularLocation>
        <location evidence="8">Cytoplasm</location>
    </subcellularLocation>
</comment>
<gene>
    <name evidence="8" type="primary">panC</name>
    <name evidence="9" type="ORF">FKG95_01415</name>
</gene>
<keyword evidence="5 8" id="KW-0547">Nucleotide-binding</keyword>
<dbReference type="InterPro" id="IPR003721">
    <property type="entry name" value="Pantoate_ligase"/>
</dbReference>
<evidence type="ECO:0000256" key="3">
    <source>
        <dbReference type="ARBA" id="ARBA00022598"/>
    </source>
</evidence>
<reference evidence="9 10" key="1">
    <citation type="submission" date="2019-06" db="EMBL/GenBank/DDBJ databases">
        <title>Whole genome sequence for Rhodospirillaceae sp. R148.</title>
        <authorList>
            <person name="Wang G."/>
        </authorList>
    </citation>
    <scope>NUCLEOTIDE SEQUENCE [LARGE SCALE GENOMIC DNA]</scope>
    <source>
        <strain evidence="9 10">R148</strain>
    </source>
</reference>
<dbReference type="Gene3D" id="3.30.1300.10">
    <property type="entry name" value="Pantoate-beta-alanine ligase, C-terminal domain"/>
    <property type="match status" value="1"/>
</dbReference>
<feature type="binding site" evidence="8">
    <location>
        <position position="79"/>
    </location>
    <ligand>
        <name>(R)-pantoate</name>
        <dbReference type="ChEBI" id="CHEBI:15980"/>
    </ligand>
</feature>
<comment type="caution">
    <text evidence="9">The sequence shown here is derived from an EMBL/GenBank/DDBJ whole genome shotgun (WGS) entry which is preliminary data.</text>
</comment>
<dbReference type="GO" id="GO:0005524">
    <property type="term" value="F:ATP binding"/>
    <property type="evidence" value="ECO:0007669"/>
    <property type="project" value="UniProtKB-KW"/>
</dbReference>
<feature type="binding site" evidence="8">
    <location>
        <position position="79"/>
    </location>
    <ligand>
        <name>beta-alanine</name>
        <dbReference type="ChEBI" id="CHEBI:57966"/>
    </ligand>
</feature>
<feature type="binding site" evidence="8">
    <location>
        <position position="171"/>
    </location>
    <ligand>
        <name>(R)-pantoate</name>
        <dbReference type="ChEBI" id="CHEBI:15980"/>
    </ligand>
</feature>
<comment type="subunit">
    <text evidence="8">Homodimer.</text>
</comment>
<evidence type="ECO:0000256" key="1">
    <source>
        <dbReference type="ARBA" id="ARBA00004990"/>
    </source>
</evidence>
<dbReference type="CDD" id="cd00560">
    <property type="entry name" value="PanC"/>
    <property type="match status" value="1"/>
</dbReference>
<name>A0A545U1C6_9PROT</name>
<organism evidence="9 10">
    <name type="scientific">Denitrobaculum tricleocarpae</name>
    <dbReference type="NCBI Taxonomy" id="2591009"/>
    <lineage>
        <taxon>Bacteria</taxon>
        <taxon>Pseudomonadati</taxon>
        <taxon>Pseudomonadota</taxon>
        <taxon>Alphaproteobacteria</taxon>
        <taxon>Rhodospirillales</taxon>
        <taxon>Rhodospirillaceae</taxon>
        <taxon>Denitrobaculum</taxon>
    </lineage>
</organism>
<dbReference type="OrthoDB" id="9773087at2"/>
<feature type="binding site" evidence="8">
    <location>
        <begin position="202"/>
        <end position="205"/>
    </location>
    <ligand>
        <name>ATP</name>
        <dbReference type="ChEBI" id="CHEBI:30616"/>
    </ligand>
</feature>
<evidence type="ECO:0000256" key="6">
    <source>
        <dbReference type="ARBA" id="ARBA00022840"/>
    </source>
</evidence>
<dbReference type="HAMAP" id="MF_00158">
    <property type="entry name" value="PanC"/>
    <property type="match status" value="1"/>
</dbReference>
<dbReference type="NCBIfam" id="TIGR00018">
    <property type="entry name" value="panC"/>
    <property type="match status" value="1"/>
</dbReference>
<dbReference type="Proteomes" id="UP000315252">
    <property type="component" value="Unassembled WGS sequence"/>
</dbReference>
<evidence type="ECO:0000256" key="2">
    <source>
        <dbReference type="ARBA" id="ARBA00009256"/>
    </source>
</evidence>
<proteinExistence type="inferred from homology"/>
<dbReference type="PANTHER" id="PTHR21299:SF1">
    <property type="entry name" value="PANTOATE--BETA-ALANINE LIGASE"/>
    <property type="match status" value="1"/>
</dbReference>
<dbReference type="GO" id="GO:0015940">
    <property type="term" value="P:pantothenate biosynthetic process"/>
    <property type="evidence" value="ECO:0007669"/>
    <property type="project" value="UniProtKB-UniRule"/>
</dbReference>
<feature type="binding site" evidence="8">
    <location>
        <begin position="165"/>
        <end position="168"/>
    </location>
    <ligand>
        <name>ATP</name>
        <dbReference type="ChEBI" id="CHEBI:30616"/>
    </ligand>
</feature>
<dbReference type="GO" id="GO:0005829">
    <property type="term" value="C:cytosol"/>
    <property type="evidence" value="ECO:0007669"/>
    <property type="project" value="TreeGrafter"/>
</dbReference>
<keyword evidence="10" id="KW-1185">Reference proteome</keyword>
<dbReference type="InterPro" id="IPR004821">
    <property type="entry name" value="Cyt_trans-like"/>
</dbReference>
<protein>
    <recommendedName>
        <fullName evidence="8">Pantothenate synthetase</fullName>
        <shortName evidence="8">PS</shortName>
        <ecNumber evidence="8">6.3.2.1</ecNumber>
    </recommendedName>
    <alternativeName>
        <fullName evidence="8">Pantoate--beta-alanine ligase</fullName>
    </alternativeName>
    <alternativeName>
        <fullName evidence="8">Pantoate-activating enzyme</fullName>
    </alternativeName>
</protein>
<dbReference type="InterPro" id="IPR014729">
    <property type="entry name" value="Rossmann-like_a/b/a_fold"/>
</dbReference>
<keyword evidence="6 8" id="KW-0067">ATP-binding</keyword>
<dbReference type="UniPathway" id="UPA00028">
    <property type="reaction ID" value="UER00005"/>
</dbReference>
<sequence length="305" mass="33895">MSSDQQRDTAGSNHDGTLLPIVRTVPDLRARVSRWRARKERVALVPTMGALHEGHLSLMREGQALCERVVATIFVNPKQFNRAEDLQSYPSDNERDIKLLTELGVDLLYMPEVREIYPPGFQTVVSLPALSSCLCGAHRPGHFDGVSTVVSKLLLQSLPDIAIFGEKDFQQLQIIRRMVRDLNIPVSIKGGATIREADGLALSSRNRLLNPEERARAVSLYRVLSSTVAAIEAGDLLSPALERAREELSEAHVTSVDYLEIREEQSLELFDAERSQGPARIFAAIWLGSTRIIDNLPVKLPATRD</sequence>
<evidence type="ECO:0000256" key="5">
    <source>
        <dbReference type="ARBA" id="ARBA00022741"/>
    </source>
</evidence>
<keyword evidence="3 8" id="KW-0436">Ligase</keyword>
<dbReference type="Pfam" id="PF02569">
    <property type="entry name" value="Pantoate_ligase"/>
    <property type="match status" value="1"/>
</dbReference>
<comment type="miscellaneous">
    <text evidence="8">The reaction proceeds by a bi uni uni bi ping pong mechanism.</text>
</comment>
<feature type="binding site" evidence="8">
    <location>
        <position position="194"/>
    </location>
    <ligand>
        <name>ATP</name>
        <dbReference type="ChEBI" id="CHEBI:30616"/>
    </ligand>
</feature>
<evidence type="ECO:0000256" key="7">
    <source>
        <dbReference type="ARBA" id="ARBA00048258"/>
    </source>
</evidence>
<evidence type="ECO:0000313" key="10">
    <source>
        <dbReference type="Proteomes" id="UP000315252"/>
    </source>
</evidence>
<comment type="pathway">
    <text evidence="1 8">Cofactor biosynthesis; (R)-pantothenate biosynthesis; (R)-pantothenate from (R)-pantoate and beta-alanine: step 1/1.</text>
</comment>
<keyword evidence="8" id="KW-0963">Cytoplasm</keyword>
<dbReference type="EC" id="6.3.2.1" evidence="8"/>
<accession>A0A545U1C6</accession>
<comment type="catalytic activity">
    <reaction evidence="7 8">
        <text>(R)-pantoate + beta-alanine + ATP = (R)-pantothenate + AMP + diphosphate + H(+)</text>
        <dbReference type="Rhea" id="RHEA:10912"/>
        <dbReference type="ChEBI" id="CHEBI:15378"/>
        <dbReference type="ChEBI" id="CHEBI:15980"/>
        <dbReference type="ChEBI" id="CHEBI:29032"/>
        <dbReference type="ChEBI" id="CHEBI:30616"/>
        <dbReference type="ChEBI" id="CHEBI:33019"/>
        <dbReference type="ChEBI" id="CHEBI:57966"/>
        <dbReference type="ChEBI" id="CHEBI:456215"/>
        <dbReference type="EC" id="6.3.2.1"/>
    </reaction>
</comment>
<comment type="function">
    <text evidence="8">Catalyzes the condensation of pantoate with beta-alanine in an ATP-dependent reaction via a pantoyl-adenylate intermediate.</text>
</comment>
<dbReference type="AlphaFoldDB" id="A0A545U1C6"/>
<dbReference type="EMBL" id="VHSH01000001">
    <property type="protein sequence ID" value="TQV83287.1"/>
    <property type="molecule type" value="Genomic_DNA"/>
</dbReference>
<dbReference type="Gene3D" id="3.40.50.620">
    <property type="entry name" value="HUPs"/>
    <property type="match status" value="1"/>
</dbReference>
<dbReference type="GO" id="GO:0004592">
    <property type="term" value="F:pantoate-beta-alanine ligase activity"/>
    <property type="evidence" value="ECO:0007669"/>
    <property type="project" value="UniProtKB-UniRule"/>
</dbReference>
<evidence type="ECO:0000313" key="9">
    <source>
        <dbReference type="EMBL" id="TQV83287.1"/>
    </source>
</evidence>
<evidence type="ECO:0000256" key="4">
    <source>
        <dbReference type="ARBA" id="ARBA00022655"/>
    </source>
</evidence>
<comment type="similarity">
    <text evidence="2 8">Belongs to the pantothenate synthetase family.</text>
</comment>
<dbReference type="RefSeq" id="WP_142894428.1">
    <property type="nucleotide sequence ID" value="NZ_ML660052.1"/>
</dbReference>
<feature type="active site" description="Proton donor" evidence="8">
    <location>
        <position position="55"/>
    </location>
</feature>
<dbReference type="SUPFAM" id="SSF52374">
    <property type="entry name" value="Nucleotidylyl transferase"/>
    <property type="match status" value="1"/>
</dbReference>
<feature type="binding site" evidence="8">
    <location>
        <begin position="48"/>
        <end position="55"/>
    </location>
    <ligand>
        <name>ATP</name>
        <dbReference type="ChEBI" id="CHEBI:30616"/>
    </ligand>
</feature>
<dbReference type="PANTHER" id="PTHR21299">
    <property type="entry name" value="CYTIDYLATE KINASE/PANTOATE-BETA-ALANINE LIGASE"/>
    <property type="match status" value="1"/>
</dbReference>